<gene>
    <name evidence="10" type="ORF">ATH84_102365</name>
    <name evidence="9" type="ORF">BDD41_0726</name>
</gene>
<feature type="domain" description="RCK N-terminal" evidence="7">
    <location>
        <begin position="233"/>
        <end position="352"/>
    </location>
</feature>
<dbReference type="Gene3D" id="3.30.70.1450">
    <property type="entry name" value="Regulator of K+ conductance, C-terminal domain"/>
    <property type="match status" value="2"/>
</dbReference>
<dbReference type="InterPro" id="IPR036721">
    <property type="entry name" value="RCK_C_sf"/>
</dbReference>
<dbReference type="PRINTS" id="PR00335">
    <property type="entry name" value="KUPTAKETRKA"/>
</dbReference>
<accession>A0A3D9XZ94</accession>
<dbReference type="NCBIfam" id="NF007032">
    <property type="entry name" value="PRK09496.1-4"/>
    <property type="match status" value="1"/>
</dbReference>
<evidence type="ECO:0000256" key="3">
    <source>
        <dbReference type="ARBA" id="ARBA00022538"/>
    </source>
</evidence>
<comment type="caution">
    <text evidence="9">The sequence shown here is derived from an EMBL/GenBank/DDBJ whole genome shotgun (WGS) entry which is preliminary data.</text>
</comment>
<dbReference type="eggNOG" id="COG0569">
    <property type="taxonomic scope" value="Bacteria"/>
</dbReference>
<dbReference type="PANTHER" id="PTHR43833:SF5">
    <property type="entry name" value="TRK SYSTEM POTASSIUM UPTAKE PROTEIN TRKA"/>
    <property type="match status" value="1"/>
</dbReference>
<dbReference type="OrthoDB" id="9775180at2"/>
<dbReference type="Proteomes" id="UP000256794">
    <property type="component" value="Unassembled WGS sequence"/>
</dbReference>
<dbReference type="PROSITE" id="PS51202">
    <property type="entry name" value="RCK_C"/>
    <property type="match status" value="2"/>
</dbReference>
<evidence type="ECO:0000259" key="7">
    <source>
        <dbReference type="PROSITE" id="PS51201"/>
    </source>
</evidence>
<keyword evidence="11" id="KW-1185">Reference proteome</keyword>
<dbReference type="NCBIfam" id="NF007039">
    <property type="entry name" value="PRK09496.3-2"/>
    <property type="match status" value="1"/>
</dbReference>
<proteinExistence type="predicted"/>
<sequence length="458" mass="49655">MKIIICGAGQVGWHIARHLAGERNDVTIIDTNAELIRRATDALDVQGVTGFASHPDVLDRAGARDADLIIAATHSDEVNMVTCQVAHSVFQVPRKIARLRSSAYLDAIYSDLYRTDHLPIDVVISPEREVARAAMQRLSAPSTFDAETFLEGRLHLLGISLEPDSPVLNTPLRQLNDMFISLSAIVAGVRRGGKLFAPEPGDQLFEGDQVYVFTLAEDVPRTLEIFGKPMAKQESVVIIGAGNVGLAVAQSLEARPERIRVKLIERSRARAEDAADALNRTIVLNGDGLSAELLEEAAVPRADAVLAITDDDKTNILAAVRAKQAGAKLAISLVNDPTLMSLMEPLDIDAFINPRASTVSTILRHIRHGRVRDIYSIGDAEAEVIEAQVLSTSPIAGRAVRDIDFPEGALMGAVRKGDRVVKPTGDLRIEEGDIVVIFALVSDIPEVERLLQVSIDFF</sequence>
<dbReference type="SUPFAM" id="SSF51735">
    <property type="entry name" value="NAD(P)-binding Rossmann-fold domains"/>
    <property type="match status" value="2"/>
</dbReference>
<dbReference type="SUPFAM" id="SSF116726">
    <property type="entry name" value="TrkA C-terminal domain-like"/>
    <property type="match status" value="2"/>
</dbReference>
<evidence type="ECO:0000313" key="10">
    <source>
        <dbReference type="EMBL" id="REG44513.1"/>
    </source>
</evidence>
<organism evidence="9 12">
    <name type="scientific">Paracoccus versutus</name>
    <name type="common">Thiobacillus versutus</name>
    <dbReference type="NCBI Taxonomy" id="34007"/>
    <lineage>
        <taxon>Bacteria</taxon>
        <taxon>Pseudomonadati</taxon>
        <taxon>Pseudomonadota</taxon>
        <taxon>Alphaproteobacteria</taxon>
        <taxon>Rhodobacterales</taxon>
        <taxon>Paracoccaceae</taxon>
        <taxon>Paracoccus</taxon>
    </lineage>
</organism>
<dbReference type="GO" id="GO:0015079">
    <property type="term" value="F:potassium ion transmembrane transporter activity"/>
    <property type="evidence" value="ECO:0007669"/>
    <property type="project" value="InterPro"/>
</dbReference>
<keyword evidence="5" id="KW-0520">NAD</keyword>
<evidence type="ECO:0000256" key="2">
    <source>
        <dbReference type="ARBA" id="ARBA00022448"/>
    </source>
</evidence>
<keyword evidence="6" id="KW-0406">Ion transport</keyword>
<dbReference type="EMBL" id="QUMX01000023">
    <property type="protein sequence ID" value="REG44513.1"/>
    <property type="molecule type" value="Genomic_DNA"/>
</dbReference>
<dbReference type="InterPro" id="IPR050721">
    <property type="entry name" value="Trk_Ktr_HKT_K-transport"/>
</dbReference>
<evidence type="ECO:0000256" key="1">
    <source>
        <dbReference type="ARBA" id="ARBA00017378"/>
    </source>
</evidence>
<dbReference type="InterPro" id="IPR036291">
    <property type="entry name" value="NAD(P)-bd_dom_sf"/>
</dbReference>
<protein>
    <recommendedName>
        <fullName evidence="1">Trk system potassium uptake protein TrkA</fullName>
    </recommendedName>
</protein>
<dbReference type="InterPro" id="IPR003148">
    <property type="entry name" value="RCK_N"/>
</dbReference>
<dbReference type="EMBL" id="QTUJ01000001">
    <property type="protein sequence ID" value="REF72259.1"/>
    <property type="molecule type" value="Genomic_DNA"/>
</dbReference>
<evidence type="ECO:0000256" key="5">
    <source>
        <dbReference type="ARBA" id="ARBA00023027"/>
    </source>
</evidence>
<feature type="domain" description="RCK C-terminal" evidence="8">
    <location>
        <begin position="372"/>
        <end position="453"/>
    </location>
</feature>
<dbReference type="Proteomes" id="UP000256941">
    <property type="component" value="Unassembled WGS sequence"/>
</dbReference>
<dbReference type="InterPro" id="IPR006037">
    <property type="entry name" value="RCK_C"/>
</dbReference>
<reference evidence="11 12" key="1">
    <citation type="submission" date="2018-08" db="EMBL/GenBank/DDBJ databases">
        <title>Genomic Encyclopedia of Archaeal and Bacterial Type Strains, Phase II (KMG-II): from individual species to whole genera.</title>
        <authorList>
            <person name="Goeker M."/>
        </authorList>
    </citation>
    <scope>NUCLEOTIDE SEQUENCE [LARGE SCALE GENOMIC DNA]</scope>
    <source>
        <strain evidence="9 12">DSM 17099</strain>
        <strain evidence="10 11">DSM 582</strain>
    </source>
</reference>
<evidence type="ECO:0000256" key="6">
    <source>
        <dbReference type="ARBA" id="ARBA00023065"/>
    </source>
</evidence>
<dbReference type="InterPro" id="IPR006036">
    <property type="entry name" value="K_uptake_TrkA"/>
</dbReference>
<dbReference type="GO" id="GO:0005886">
    <property type="term" value="C:plasma membrane"/>
    <property type="evidence" value="ECO:0007669"/>
    <property type="project" value="InterPro"/>
</dbReference>
<name>A0A099FIX9_PARVE</name>
<dbReference type="Pfam" id="PF02254">
    <property type="entry name" value="TrkA_N"/>
    <property type="match status" value="2"/>
</dbReference>
<dbReference type="PANTHER" id="PTHR43833">
    <property type="entry name" value="POTASSIUM CHANNEL PROTEIN 2-RELATED-RELATED"/>
    <property type="match status" value="1"/>
</dbReference>
<evidence type="ECO:0000313" key="12">
    <source>
        <dbReference type="Proteomes" id="UP000256941"/>
    </source>
</evidence>
<dbReference type="AlphaFoldDB" id="A0A099FIX9"/>
<evidence type="ECO:0000259" key="8">
    <source>
        <dbReference type="PROSITE" id="PS51202"/>
    </source>
</evidence>
<dbReference type="Gene3D" id="3.40.50.720">
    <property type="entry name" value="NAD(P)-binding Rossmann-like Domain"/>
    <property type="match status" value="2"/>
</dbReference>
<keyword evidence="2" id="KW-0813">Transport</keyword>
<feature type="domain" description="RCK N-terminal" evidence="7">
    <location>
        <begin position="1"/>
        <end position="124"/>
    </location>
</feature>
<dbReference type="NCBIfam" id="NF007031">
    <property type="entry name" value="PRK09496.1-2"/>
    <property type="match status" value="1"/>
</dbReference>
<keyword evidence="3" id="KW-0633">Potassium transport</keyword>
<evidence type="ECO:0000313" key="9">
    <source>
        <dbReference type="EMBL" id="REF72259.1"/>
    </source>
</evidence>
<dbReference type="RefSeq" id="WP_036754718.1">
    <property type="nucleotide sequence ID" value="NZ_CP035287.1"/>
</dbReference>
<keyword evidence="4" id="KW-0630">Potassium</keyword>
<evidence type="ECO:0000256" key="4">
    <source>
        <dbReference type="ARBA" id="ARBA00022958"/>
    </source>
</evidence>
<accession>A0A099FIX9</accession>
<dbReference type="PROSITE" id="PS51201">
    <property type="entry name" value="RCK_N"/>
    <property type="match status" value="2"/>
</dbReference>
<feature type="domain" description="RCK C-terminal" evidence="8">
    <location>
        <begin position="144"/>
        <end position="228"/>
    </location>
</feature>
<evidence type="ECO:0000313" key="11">
    <source>
        <dbReference type="Proteomes" id="UP000256794"/>
    </source>
</evidence>
<dbReference type="Pfam" id="PF02080">
    <property type="entry name" value="TrkA_C"/>
    <property type="match status" value="2"/>
</dbReference>